<evidence type="ECO:0000256" key="1">
    <source>
        <dbReference type="SAM" id="MobiDB-lite"/>
    </source>
</evidence>
<dbReference type="HOGENOM" id="CLU_185598_2_2_0"/>
<protein>
    <submittedName>
        <fullName evidence="2">Uncharacterized protein</fullName>
    </submittedName>
</protein>
<dbReference type="EMBL" id="AATS01000003">
    <property type="protein sequence ID" value="EAU55441.1"/>
    <property type="molecule type" value="Genomic_DNA"/>
</dbReference>
<dbReference type="Proteomes" id="UP000005297">
    <property type="component" value="Unassembled WGS sequence"/>
</dbReference>
<organism evidence="2 3">
    <name type="scientific">Mariprofundus ferrooxydans PV-1</name>
    <dbReference type="NCBI Taxonomy" id="314345"/>
    <lineage>
        <taxon>Bacteria</taxon>
        <taxon>Pseudomonadati</taxon>
        <taxon>Pseudomonadota</taxon>
        <taxon>Candidatius Mariprofundia</taxon>
        <taxon>Mariprofundales</taxon>
        <taxon>Mariprofundaceae</taxon>
        <taxon>Mariprofundus</taxon>
    </lineage>
</organism>
<dbReference type="InParanoid" id="Q0F0V0"/>
<proteinExistence type="predicted"/>
<evidence type="ECO:0000313" key="2">
    <source>
        <dbReference type="EMBL" id="EAU55441.1"/>
    </source>
</evidence>
<keyword evidence="3" id="KW-1185">Reference proteome</keyword>
<comment type="caution">
    <text evidence="2">The sequence shown here is derived from an EMBL/GenBank/DDBJ whole genome shotgun (WGS) entry which is preliminary data.</text>
</comment>
<accession>Q0F0V0</accession>
<name>Q0F0V0_9PROT</name>
<dbReference type="RefSeq" id="WP_009849904.1">
    <property type="nucleotide sequence ID" value="NZ_DS022294.1"/>
</dbReference>
<dbReference type="AlphaFoldDB" id="Q0F0V0"/>
<feature type="region of interest" description="Disordered" evidence="1">
    <location>
        <begin position="1"/>
        <end position="54"/>
    </location>
</feature>
<reference evidence="2 3" key="1">
    <citation type="submission" date="2006-09" db="EMBL/GenBank/DDBJ databases">
        <authorList>
            <person name="Emerson D."/>
            <person name="Ferriera S."/>
            <person name="Johnson J."/>
            <person name="Kravitz S."/>
            <person name="Halpern A."/>
            <person name="Remington K."/>
            <person name="Beeson K."/>
            <person name="Tran B."/>
            <person name="Rogers Y.-H."/>
            <person name="Friedman R."/>
            <person name="Venter J.C."/>
        </authorList>
    </citation>
    <scope>NUCLEOTIDE SEQUENCE [LARGE SCALE GENOMIC DNA]</scope>
    <source>
        <strain evidence="2 3">PV-1</strain>
    </source>
</reference>
<sequence length="54" mass="6321">MARQNFKFEKRQKEIAKQKKAEEKRLRKQGIEIDDDASGENSPKEPSVDDWLSS</sequence>
<feature type="compositionally biased region" description="Basic and acidic residues" evidence="1">
    <location>
        <begin position="1"/>
        <end position="31"/>
    </location>
</feature>
<evidence type="ECO:0000313" key="3">
    <source>
        <dbReference type="Proteomes" id="UP000005297"/>
    </source>
</evidence>
<gene>
    <name evidence="2" type="ORF">SPV1_11931</name>
</gene>